<dbReference type="AlphaFoldDB" id="A0A1E5V8B1"/>
<dbReference type="InterPro" id="IPR011009">
    <property type="entry name" value="Kinase-like_dom_sf"/>
</dbReference>
<evidence type="ECO:0000313" key="11">
    <source>
        <dbReference type="Proteomes" id="UP000095767"/>
    </source>
</evidence>
<dbReference type="OrthoDB" id="778598at2759"/>
<dbReference type="GO" id="GO:0005524">
    <property type="term" value="F:ATP binding"/>
    <property type="evidence" value="ECO:0007669"/>
    <property type="project" value="UniProtKB-KW"/>
</dbReference>
<dbReference type="InterPro" id="IPR001245">
    <property type="entry name" value="Ser-Thr/Tyr_kinase_cat_dom"/>
</dbReference>
<dbReference type="EMBL" id="LWDX02048001">
    <property type="protein sequence ID" value="OEL21400.1"/>
    <property type="molecule type" value="Genomic_DNA"/>
</dbReference>
<dbReference type="GO" id="GO:0004674">
    <property type="term" value="F:protein serine/threonine kinase activity"/>
    <property type="evidence" value="ECO:0007669"/>
    <property type="project" value="UniProtKB-KW"/>
</dbReference>
<name>A0A1E5V8B1_9POAL</name>
<dbReference type="InterPro" id="IPR008271">
    <property type="entry name" value="Ser/Thr_kinase_AS"/>
</dbReference>
<evidence type="ECO:0000256" key="1">
    <source>
        <dbReference type="ARBA" id="ARBA00012513"/>
    </source>
</evidence>
<evidence type="ECO:0000256" key="8">
    <source>
        <dbReference type="ARBA" id="ARBA00048679"/>
    </source>
</evidence>
<keyword evidence="6" id="KW-0067">ATP-binding</keyword>
<dbReference type="GO" id="GO:0051707">
    <property type="term" value="P:response to other organism"/>
    <property type="evidence" value="ECO:0007669"/>
    <property type="project" value="UniProtKB-ARBA"/>
</dbReference>
<comment type="catalytic activity">
    <reaction evidence="8">
        <text>L-seryl-[protein] + ATP = O-phospho-L-seryl-[protein] + ADP + H(+)</text>
        <dbReference type="Rhea" id="RHEA:17989"/>
        <dbReference type="Rhea" id="RHEA-COMP:9863"/>
        <dbReference type="Rhea" id="RHEA-COMP:11604"/>
        <dbReference type="ChEBI" id="CHEBI:15378"/>
        <dbReference type="ChEBI" id="CHEBI:29999"/>
        <dbReference type="ChEBI" id="CHEBI:30616"/>
        <dbReference type="ChEBI" id="CHEBI:83421"/>
        <dbReference type="ChEBI" id="CHEBI:456216"/>
        <dbReference type="EC" id="2.7.11.1"/>
    </reaction>
</comment>
<dbReference type="FunFam" id="1.10.510.10:FF:001023">
    <property type="entry name" value="Os07g0541700 protein"/>
    <property type="match status" value="1"/>
</dbReference>
<dbReference type="STRING" id="888268.A0A1E5V8B1"/>
<evidence type="ECO:0000256" key="3">
    <source>
        <dbReference type="ARBA" id="ARBA00022679"/>
    </source>
</evidence>
<evidence type="ECO:0000256" key="7">
    <source>
        <dbReference type="ARBA" id="ARBA00047899"/>
    </source>
</evidence>
<evidence type="ECO:0000259" key="9">
    <source>
        <dbReference type="PROSITE" id="PS50011"/>
    </source>
</evidence>
<dbReference type="InterPro" id="IPR000719">
    <property type="entry name" value="Prot_kinase_dom"/>
</dbReference>
<keyword evidence="2" id="KW-0723">Serine/threonine-protein kinase</keyword>
<dbReference type="PROSITE" id="PS50011">
    <property type="entry name" value="PROTEIN_KINASE_DOM"/>
    <property type="match status" value="1"/>
</dbReference>
<evidence type="ECO:0000256" key="4">
    <source>
        <dbReference type="ARBA" id="ARBA00022741"/>
    </source>
</evidence>
<evidence type="ECO:0000256" key="5">
    <source>
        <dbReference type="ARBA" id="ARBA00022777"/>
    </source>
</evidence>
<dbReference type="GO" id="GO:0030246">
    <property type="term" value="F:carbohydrate binding"/>
    <property type="evidence" value="ECO:0007669"/>
    <property type="project" value="UniProtKB-KW"/>
</dbReference>
<feature type="domain" description="Protein kinase" evidence="9">
    <location>
        <begin position="1"/>
        <end position="110"/>
    </location>
</feature>
<evidence type="ECO:0000256" key="2">
    <source>
        <dbReference type="ARBA" id="ARBA00022527"/>
    </source>
</evidence>
<dbReference type="PANTHER" id="PTHR27007">
    <property type="match status" value="1"/>
</dbReference>
<keyword evidence="5 10" id="KW-0418">Kinase</keyword>
<reference evidence="10 11" key="1">
    <citation type="submission" date="2016-09" db="EMBL/GenBank/DDBJ databases">
        <title>The draft genome of Dichanthelium oligosanthes: A C3 panicoid grass species.</title>
        <authorList>
            <person name="Studer A.J."/>
            <person name="Schnable J.C."/>
            <person name="Brutnell T.P."/>
        </authorList>
    </citation>
    <scope>NUCLEOTIDE SEQUENCE [LARGE SCALE GENOMIC DNA]</scope>
    <source>
        <strain evidence="11">cv. Kellogg 1175</strain>
        <tissue evidence="10">Leaf</tissue>
    </source>
</reference>
<dbReference type="PROSITE" id="PS00108">
    <property type="entry name" value="PROTEIN_KINASE_ST"/>
    <property type="match status" value="1"/>
</dbReference>
<evidence type="ECO:0000256" key="6">
    <source>
        <dbReference type="ARBA" id="ARBA00022840"/>
    </source>
</evidence>
<keyword evidence="3" id="KW-0808">Transferase</keyword>
<accession>A0A1E5V8B1</accession>
<dbReference type="Pfam" id="PF07714">
    <property type="entry name" value="PK_Tyr_Ser-Thr"/>
    <property type="match status" value="2"/>
</dbReference>
<sequence length="110" mass="12667">LVYDYMSYGSLDKYLYSEDDGPTLDWAQRFHVIKGVASGLHYLHERWEKVVVHRDIKTSNILLDKEMNGRLGYLAPELVRTGKATPLTDVFSFGTFMIEVTCGQETYQAR</sequence>
<dbReference type="Proteomes" id="UP000095767">
    <property type="component" value="Unassembled WGS sequence"/>
</dbReference>
<dbReference type="Gene3D" id="1.10.510.10">
    <property type="entry name" value="Transferase(Phosphotransferase) domain 1"/>
    <property type="match status" value="2"/>
</dbReference>
<dbReference type="EC" id="2.7.11.1" evidence="1"/>
<keyword evidence="10" id="KW-0430">Lectin</keyword>
<dbReference type="InterPro" id="IPR050528">
    <property type="entry name" value="L-type_Lectin-RKs"/>
</dbReference>
<proteinExistence type="predicted"/>
<keyword evidence="10" id="KW-0675">Receptor</keyword>
<dbReference type="SUPFAM" id="SSF56112">
    <property type="entry name" value="Protein kinase-like (PK-like)"/>
    <property type="match status" value="1"/>
</dbReference>
<protein>
    <recommendedName>
        <fullName evidence="1">non-specific serine/threonine protein kinase</fullName>
        <ecNumber evidence="1">2.7.11.1</ecNumber>
    </recommendedName>
</protein>
<comment type="caution">
    <text evidence="10">The sequence shown here is derived from an EMBL/GenBank/DDBJ whole genome shotgun (WGS) entry which is preliminary data.</text>
</comment>
<keyword evidence="4" id="KW-0547">Nucleotide-binding</keyword>
<feature type="non-terminal residue" evidence="10">
    <location>
        <position position="1"/>
    </location>
</feature>
<evidence type="ECO:0000313" key="10">
    <source>
        <dbReference type="EMBL" id="OEL21400.1"/>
    </source>
</evidence>
<keyword evidence="11" id="KW-1185">Reference proteome</keyword>
<comment type="catalytic activity">
    <reaction evidence="7">
        <text>L-threonyl-[protein] + ATP = O-phospho-L-threonyl-[protein] + ADP + H(+)</text>
        <dbReference type="Rhea" id="RHEA:46608"/>
        <dbReference type="Rhea" id="RHEA-COMP:11060"/>
        <dbReference type="Rhea" id="RHEA-COMP:11605"/>
        <dbReference type="ChEBI" id="CHEBI:15378"/>
        <dbReference type="ChEBI" id="CHEBI:30013"/>
        <dbReference type="ChEBI" id="CHEBI:30616"/>
        <dbReference type="ChEBI" id="CHEBI:61977"/>
        <dbReference type="ChEBI" id="CHEBI:456216"/>
        <dbReference type="EC" id="2.7.11.1"/>
    </reaction>
</comment>
<gene>
    <name evidence="10" type="ORF">BAE44_0017582</name>
</gene>
<organism evidence="10 11">
    <name type="scientific">Dichanthelium oligosanthes</name>
    <dbReference type="NCBI Taxonomy" id="888268"/>
    <lineage>
        <taxon>Eukaryota</taxon>
        <taxon>Viridiplantae</taxon>
        <taxon>Streptophyta</taxon>
        <taxon>Embryophyta</taxon>
        <taxon>Tracheophyta</taxon>
        <taxon>Spermatophyta</taxon>
        <taxon>Magnoliopsida</taxon>
        <taxon>Liliopsida</taxon>
        <taxon>Poales</taxon>
        <taxon>Poaceae</taxon>
        <taxon>PACMAD clade</taxon>
        <taxon>Panicoideae</taxon>
        <taxon>Panicodae</taxon>
        <taxon>Paniceae</taxon>
        <taxon>Dichantheliinae</taxon>
        <taxon>Dichanthelium</taxon>
    </lineage>
</organism>